<evidence type="ECO:0000313" key="10">
    <source>
        <dbReference type="Proteomes" id="UP000305067"/>
    </source>
</evidence>
<keyword evidence="7" id="KW-0472">Membrane</keyword>
<dbReference type="OrthoDB" id="1262810at2759"/>
<evidence type="ECO:0000256" key="7">
    <source>
        <dbReference type="ARBA" id="ARBA00023136"/>
    </source>
</evidence>
<evidence type="ECO:0000313" key="9">
    <source>
        <dbReference type="EMBL" id="TFL01564.1"/>
    </source>
</evidence>
<dbReference type="AlphaFoldDB" id="A0A5C3QT53"/>
<keyword evidence="4" id="KW-0813">Transport</keyword>
<dbReference type="STRING" id="1884261.A0A5C3QT53"/>
<dbReference type="SUPFAM" id="SSF47928">
    <property type="entry name" value="N-terminal domain of the delta subunit of the F1F0-ATP synthase"/>
    <property type="match status" value="1"/>
</dbReference>
<dbReference type="InterPro" id="IPR000711">
    <property type="entry name" value="ATPase_OSCP/dsu"/>
</dbReference>
<protein>
    <recommendedName>
        <fullName evidence="3">ATP synthase subunit 5, mitochondrial</fullName>
    </recommendedName>
</protein>
<dbReference type="Gene3D" id="1.10.520.20">
    <property type="entry name" value="N-terminal domain of the delta subunit of the F1F0-ATP synthase"/>
    <property type="match status" value="1"/>
</dbReference>
<sequence>MFARASLKALPKGSRAASAIAGKYSNALYSAALAKSPQSLTKVHTELTTLTTALKQDAALSALITNPTLSSKDRAAGLSTLYAKLDKKEPLSDITKNFFALLSENGRLAETEGVIEGFNELFAQYKGEVNVVVSSAAPLPKDILTKLEATLKQSQTAQKAKTLKITNKVNPSVLGGIIVDFGDKTIDLSVQSRVTKLNSVLTQSV</sequence>
<dbReference type="PRINTS" id="PR00125">
    <property type="entry name" value="ATPASEDELTA"/>
</dbReference>
<evidence type="ECO:0000256" key="2">
    <source>
        <dbReference type="ARBA" id="ARBA00007046"/>
    </source>
</evidence>
<evidence type="ECO:0000256" key="4">
    <source>
        <dbReference type="ARBA" id="ARBA00022448"/>
    </source>
</evidence>
<gene>
    <name evidence="9" type="ORF">BDV98DRAFT_529336</name>
</gene>
<accession>A0A5C3QT53</accession>
<dbReference type="Pfam" id="PF00213">
    <property type="entry name" value="OSCP"/>
    <property type="match status" value="1"/>
</dbReference>
<evidence type="ECO:0000256" key="1">
    <source>
        <dbReference type="ARBA" id="ARBA00004370"/>
    </source>
</evidence>
<keyword evidence="5" id="KW-0375">Hydrogen ion transport</keyword>
<keyword evidence="8" id="KW-0066">ATP synthesis</keyword>
<name>A0A5C3QT53_9AGAR</name>
<evidence type="ECO:0000256" key="8">
    <source>
        <dbReference type="ARBA" id="ARBA00023310"/>
    </source>
</evidence>
<dbReference type="EMBL" id="ML178824">
    <property type="protein sequence ID" value="TFL01564.1"/>
    <property type="molecule type" value="Genomic_DNA"/>
</dbReference>
<dbReference type="GO" id="GO:0016020">
    <property type="term" value="C:membrane"/>
    <property type="evidence" value="ECO:0007669"/>
    <property type="project" value="UniProtKB-SubCell"/>
</dbReference>
<evidence type="ECO:0000256" key="6">
    <source>
        <dbReference type="ARBA" id="ARBA00023065"/>
    </source>
</evidence>
<comment type="similarity">
    <text evidence="2">Belongs to the ATPase delta chain family.</text>
</comment>
<organism evidence="9 10">
    <name type="scientific">Pterulicium gracile</name>
    <dbReference type="NCBI Taxonomy" id="1884261"/>
    <lineage>
        <taxon>Eukaryota</taxon>
        <taxon>Fungi</taxon>
        <taxon>Dikarya</taxon>
        <taxon>Basidiomycota</taxon>
        <taxon>Agaricomycotina</taxon>
        <taxon>Agaricomycetes</taxon>
        <taxon>Agaricomycetidae</taxon>
        <taxon>Agaricales</taxon>
        <taxon>Pleurotineae</taxon>
        <taxon>Pterulaceae</taxon>
        <taxon>Pterulicium</taxon>
    </lineage>
</organism>
<dbReference type="Proteomes" id="UP000305067">
    <property type="component" value="Unassembled WGS sequence"/>
</dbReference>
<comment type="subcellular location">
    <subcellularLocation>
        <location evidence="1">Membrane</location>
    </subcellularLocation>
</comment>
<keyword evidence="10" id="KW-1185">Reference proteome</keyword>
<dbReference type="HAMAP" id="MF_01416">
    <property type="entry name" value="ATP_synth_delta_bact"/>
    <property type="match status" value="1"/>
</dbReference>
<dbReference type="PANTHER" id="PTHR11910">
    <property type="entry name" value="ATP SYNTHASE DELTA CHAIN"/>
    <property type="match status" value="1"/>
</dbReference>
<dbReference type="InterPro" id="IPR026015">
    <property type="entry name" value="ATP_synth_OSCP/delta_N_sf"/>
</dbReference>
<keyword evidence="6" id="KW-0406">Ion transport</keyword>
<proteinExistence type="inferred from homology"/>
<evidence type="ECO:0000256" key="3">
    <source>
        <dbReference type="ARBA" id="ARBA00014723"/>
    </source>
</evidence>
<evidence type="ECO:0000256" key="5">
    <source>
        <dbReference type="ARBA" id="ARBA00022781"/>
    </source>
</evidence>
<reference evidence="9 10" key="1">
    <citation type="journal article" date="2019" name="Nat. Ecol. Evol.">
        <title>Megaphylogeny resolves global patterns of mushroom evolution.</title>
        <authorList>
            <person name="Varga T."/>
            <person name="Krizsan K."/>
            <person name="Foldi C."/>
            <person name="Dima B."/>
            <person name="Sanchez-Garcia M."/>
            <person name="Sanchez-Ramirez S."/>
            <person name="Szollosi G.J."/>
            <person name="Szarkandi J.G."/>
            <person name="Papp V."/>
            <person name="Albert L."/>
            <person name="Andreopoulos W."/>
            <person name="Angelini C."/>
            <person name="Antonin V."/>
            <person name="Barry K.W."/>
            <person name="Bougher N.L."/>
            <person name="Buchanan P."/>
            <person name="Buyck B."/>
            <person name="Bense V."/>
            <person name="Catcheside P."/>
            <person name="Chovatia M."/>
            <person name="Cooper J."/>
            <person name="Damon W."/>
            <person name="Desjardin D."/>
            <person name="Finy P."/>
            <person name="Geml J."/>
            <person name="Haridas S."/>
            <person name="Hughes K."/>
            <person name="Justo A."/>
            <person name="Karasinski D."/>
            <person name="Kautmanova I."/>
            <person name="Kiss B."/>
            <person name="Kocsube S."/>
            <person name="Kotiranta H."/>
            <person name="LaButti K.M."/>
            <person name="Lechner B.E."/>
            <person name="Liimatainen K."/>
            <person name="Lipzen A."/>
            <person name="Lukacs Z."/>
            <person name="Mihaltcheva S."/>
            <person name="Morgado L.N."/>
            <person name="Niskanen T."/>
            <person name="Noordeloos M.E."/>
            <person name="Ohm R.A."/>
            <person name="Ortiz-Santana B."/>
            <person name="Ovrebo C."/>
            <person name="Racz N."/>
            <person name="Riley R."/>
            <person name="Savchenko A."/>
            <person name="Shiryaev A."/>
            <person name="Soop K."/>
            <person name="Spirin V."/>
            <person name="Szebenyi C."/>
            <person name="Tomsovsky M."/>
            <person name="Tulloss R.E."/>
            <person name="Uehling J."/>
            <person name="Grigoriev I.V."/>
            <person name="Vagvolgyi C."/>
            <person name="Papp T."/>
            <person name="Martin F.M."/>
            <person name="Miettinen O."/>
            <person name="Hibbett D.S."/>
            <person name="Nagy L.G."/>
        </authorList>
    </citation>
    <scope>NUCLEOTIDE SEQUENCE [LARGE SCALE GENOMIC DNA]</scope>
    <source>
        <strain evidence="9 10">CBS 309.79</strain>
    </source>
</reference>
<dbReference type="NCBIfam" id="TIGR01145">
    <property type="entry name" value="ATP_synt_delta"/>
    <property type="match status" value="1"/>
</dbReference>
<dbReference type="GO" id="GO:0046933">
    <property type="term" value="F:proton-transporting ATP synthase activity, rotational mechanism"/>
    <property type="evidence" value="ECO:0007669"/>
    <property type="project" value="InterPro"/>
</dbReference>